<evidence type="ECO:0000313" key="4">
    <source>
        <dbReference type="Proteomes" id="UP001058974"/>
    </source>
</evidence>
<dbReference type="Gene3D" id="3.10.10.10">
    <property type="entry name" value="HIV Type 1 Reverse Transcriptase, subunit A, domain 1"/>
    <property type="match status" value="1"/>
</dbReference>
<evidence type="ECO:0000259" key="2">
    <source>
        <dbReference type="Pfam" id="PF17919"/>
    </source>
</evidence>
<keyword evidence="1" id="KW-0511">Multifunctional enzyme</keyword>
<dbReference type="SUPFAM" id="SSF56672">
    <property type="entry name" value="DNA/RNA polymerases"/>
    <property type="match status" value="1"/>
</dbReference>
<name>A0A9D4XVA9_PEA</name>
<reference evidence="3 4" key="1">
    <citation type="journal article" date="2022" name="Nat. Genet.">
        <title>Improved pea reference genome and pan-genome highlight genomic features and evolutionary characteristics.</title>
        <authorList>
            <person name="Yang T."/>
            <person name="Liu R."/>
            <person name="Luo Y."/>
            <person name="Hu S."/>
            <person name="Wang D."/>
            <person name="Wang C."/>
            <person name="Pandey M.K."/>
            <person name="Ge S."/>
            <person name="Xu Q."/>
            <person name="Li N."/>
            <person name="Li G."/>
            <person name="Huang Y."/>
            <person name="Saxena R.K."/>
            <person name="Ji Y."/>
            <person name="Li M."/>
            <person name="Yan X."/>
            <person name="He Y."/>
            <person name="Liu Y."/>
            <person name="Wang X."/>
            <person name="Xiang C."/>
            <person name="Varshney R.K."/>
            <person name="Ding H."/>
            <person name="Gao S."/>
            <person name="Zong X."/>
        </authorList>
    </citation>
    <scope>NUCLEOTIDE SEQUENCE [LARGE SCALE GENOMIC DNA]</scope>
    <source>
        <strain evidence="3 4">cv. Zhongwan 6</strain>
    </source>
</reference>
<organism evidence="3 4">
    <name type="scientific">Pisum sativum</name>
    <name type="common">Garden pea</name>
    <name type="synonym">Lathyrus oleraceus</name>
    <dbReference type="NCBI Taxonomy" id="3888"/>
    <lineage>
        <taxon>Eukaryota</taxon>
        <taxon>Viridiplantae</taxon>
        <taxon>Streptophyta</taxon>
        <taxon>Embryophyta</taxon>
        <taxon>Tracheophyta</taxon>
        <taxon>Spermatophyta</taxon>
        <taxon>Magnoliopsida</taxon>
        <taxon>eudicotyledons</taxon>
        <taxon>Gunneridae</taxon>
        <taxon>Pentapetalae</taxon>
        <taxon>rosids</taxon>
        <taxon>fabids</taxon>
        <taxon>Fabales</taxon>
        <taxon>Fabaceae</taxon>
        <taxon>Papilionoideae</taxon>
        <taxon>50 kb inversion clade</taxon>
        <taxon>NPAAA clade</taxon>
        <taxon>Hologalegina</taxon>
        <taxon>IRL clade</taxon>
        <taxon>Fabeae</taxon>
        <taxon>Lathyrus</taxon>
    </lineage>
</organism>
<proteinExistence type="predicted"/>
<evidence type="ECO:0000256" key="1">
    <source>
        <dbReference type="ARBA" id="ARBA00023268"/>
    </source>
</evidence>
<dbReference type="FunFam" id="3.30.70.270:FF:000020">
    <property type="entry name" value="Transposon Tf2-6 polyprotein-like Protein"/>
    <property type="match status" value="1"/>
</dbReference>
<protein>
    <recommendedName>
        <fullName evidence="2">Reverse transcriptase/retrotransposon-derived protein RNase H-like domain-containing protein</fullName>
    </recommendedName>
</protein>
<dbReference type="Gene3D" id="3.30.70.270">
    <property type="match status" value="1"/>
</dbReference>
<comment type="caution">
    <text evidence="3">The sequence shown here is derived from an EMBL/GenBank/DDBJ whole genome shotgun (WGS) entry which is preliminary data.</text>
</comment>
<dbReference type="Proteomes" id="UP001058974">
    <property type="component" value="Chromosome 3"/>
</dbReference>
<dbReference type="InterPro" id="IPR043502">
    <property type="entry name" value="DNA/RNA_pol_sf"/>
</dbReference>
<feature type="domain" description="Reverse transcriptase/retrotransposon-derived protein RNase H-like" evidence="2">
    <location>
        <begin position="139"/>
        <end position="208"/>
    </location>
</feature>
<dbReference type="PANTHER" id="PTHR37984">
    <property type="entry name" value="PROTEIN CBG26694"/>
    <property type="match status" value="1"/>
</dbReference>
<accession>A0A9D4XVA9</accession>
<dbReference type="AlphaFoldDB" id="A0A9D4XVA9"/>
<dbReference type="Gramene" id="Psat03G0325400-T1">
    <property type="protein sequence ID" value="KAI5428173.1"/>
    <property type="gene ID" value="KIW84_033254"/>
</dbReference>
<dbReference type="EMBL" id="JAMSHJ010000003">
    <property type="protein sequence ID" value="KAI5428173.1"/>
    <property type="molecule type" value="Genomic_DNA"/>
</dbReference>
<sequence>MCVDYRDLNKASPKDDFPLPHIDTLVDNTAKFAVFSFLNGFSFIIKLRWLQKTWKRLYSSPFGEYFATRKLLSFIVSQRGIEVDPDKVRAIQEMHVPRTEKEVRGFLGRLNYISRFISHMTTTCELIFKLLQKNQAIEWNSDCQRAFEKIGQYLQEHPIPIPAIQGKPLFMYLIVLKKSMGCMLGQHDETDQKEHAIYYLSKKFTDCET</sequence>
<dbReference type="InterPro" id="IPR043128">
    <property type="entry name" value="Rev_trsase/Diguanyl_cyclase"/>
</dbReference>
<dbReference type="InterPro" id="IPR041577">
    <property type="entry name" value="RT_RNaseH_2"/>
</dbReference>
<gene>
    <name evidence="3" type="ORF">KIW84_033254</name>
</gene>
<evidence type="ECO:0000313" key="3">
    <source>
        <dbReference type="EMBL" id="KAI5428173.1"/>
    </source>
</evidence>
<dbReference type="Pfam" id="PF17919">
    <property type="entry name" value="RT_RNaseH_2"/>
    <property type="match status" value="1"/>
</dbReference>
<dbReference type="InterPro" id="IPR050951">
    <property type="entry name" value="Retrovirus_Pol_polyprotein"/>
</dbReference>
<dbReference type="PANTHER" id="PTHR37984:SF5">
    <property type="entry name" value="PROTEIN NYNRIN-LIKE"/>
    <property type="match status" value="1"/>
</dbReference>
<keyword evidence="4" id="KW-1185">Reference proteome</keyword>
<dbReference type="GO" id="GO:0003824">
    <property type="term" value="F:catalytic activity"/>
    <property type="evidence" value="ECO:0007669"/>
    <property type="project" value="UniProtKB-KW"/>
</dbReference>